<dbReference type="EMBL" id="RCMK01000064">
    <property type="protein sequence ID" value="KAG2950763.1"/>
    <property type="molecule type" value="Genomic_DNA"/>
</dbReference>
<dbReference type="EMBL" id="RCML01000058">
    <property type="protein sequence ID" value="KAG2994568.1"/>
    <property type="molecule type" value="Genomic_DNA"/>
</dbReference>
<evidence type="ECO:0000313" key="2">
    <source>
        <dbReference type="EMBL" id="KAG2950763.1"/>
    </source>
</evidence>
<evidence type="ECO:0000313" key="5">
    <source>
        <dbReference type="Proteomes" id="UP000736787"/>
    </source>
</evidence>
<accession>A0A8T1EA34</accession>
<dbReference type="Proteomes" id="UP000697107">
    <property type="component" value="Unassembled WGS sequence"/>
</dbReference>
<reference evidence="2" key="1">
    <citation type="submission" date="2018-10" db="EMBL/GenBank/DDBJ databases">
        <title>Effector identification in a new, highly contiguous assembly of the strawberry crown rot pathogen Phytophthora cactorum.</title>
        <authorList>
            <person name="Armitage A.D."/>
            <person name="Nellist C.F."/>
            <person name="Bates H."/>
            <person name="Vickerstaff R.J."/>
            <person name="Harrison R.J."/>
        </authorList>
    </citation>
    <scope>NUCLEOTIDE SEQUENCE</scope>
    <source>
        <strain evidence="1">4032</strain>
        <strain evidence="2">4040</strain>
        <strain evidence="3">P415</strain>
        <strain evidence="4">P421</strain>
    </source>
</reference>
<dbReference type="AlphaFoldDB" id="A0A8T1EA34"/>
<gene>
    <name evidence="1" type="ORF">PC115_g3709</name>
    <name evidence="2" type="ORF">PC117_g4182</name>
    <name evidence="3" type="ORF">PC118_g3441</name>
    <name evidence="4" type="ORF">PC129_g2398</name>
</gene>
<dbReference type="Proteomes" id="UP000760860">
    <property type="component" value="Unassembled WGS sequence"/>
</dbReference>
<dbReference type="Proteomes" id="UP000736787">
    <property type="component" value="Unassembled WGS sequence"/>
</dbReference>
<dbReference type="Proteomes" id="UP000774804">
    <property type="component" value="Unassembled WGS sequence"/>
</dbReference>
<evidence type="ECO:0000313" key="3">
    <source>
        <dbReference type="EMBL" id="KAG2994568.1"/>
    </source>
</evidence>
<name>A0A8T1EA34_9STRA</name>
<evidence type="ECO:0000313" key="1">
    <source>
        <dbReference type="EMBL" id="KAG2938539.1"/>
    </source>
</evidence>
<dbReference type="EMBL" id="RCMI01000064">
    <property type="protein sequence ID" value="KAG2938539.1"/>
    <property type="molecule type" value="Genomic_DNA"/>
</dbReference>
<sequence length="66" mass="6795">MASDSVGSAAAGQAGVSAGVDAGSDVLAMVAKMLLSVDADADEVTKLSLVAWSRWLRWLKPSIYTP</sequence>
<proteinExistence type="predicted"/>
<comment type="caution">
    <text evidence="2">The sequence shown here is derived from an EMBL/GenBank/DDBJ whole genome shotgun (WGS) entry which is preliminary data.</text>
</comment>
<evidence type="ECO:0000313" key="4">
    <source>
        <dbReference type="EMBL" id="KAG3227036.1"/>
    </source>
</evidence>
<organism evidence="2 5">
    <name type="scientific">Phytophthora cactorum</name>
    <dbReference type="NCBI Taxonomy" id="29920"/>
    <lineage>
        <taxon>Eukaryota</taxon>
        <taxon>Sar</taxon>
        <taxon>Stramenopiles</taxon>
        <taxon>Oomycota</taxon>
        <taxon>Peronosporomycetes</taxon>
        <taxon>Peronosporales</taxon>
        <taxon>Peronosporaceae</taxon>
        <taxon>Phytophthora</taxon>
    </lineage>
</organism>
<protein>
    <submittedName>
        <fullName evidence="2">Uncharacterized protein</fullName>
    </submittedName>
</protein>
<dbReference type="EMBL" id="RCMV01000043">
    <property type="protein sequence ID" value="KAG3227036.1"/>
    <property type="molecule type" value="Genomic_DNA"/>
</dbReference>